<dbReference type="CDD" id="cd00060">
    <property type="entry name" value="FHA"/>
    <property type="match status" value="1"/>
</dbReference>
<dbReference type="FunFam" id="3.40.50.300:FF:000326">
    <property type="entry name" value="P-loop containing nucleoside triphosphate hydrolase"/>
    <property type="match status" value="1"/>
</dbReference>
<dbReference type="GO" id="GO:0006369">
    <property type="term" value="P:termination of RNA polymerase II transcription"/>
    <property type="evidence" value="ECO:0007669"/>
    <property type="project" value="TreeGrafter"/>
</dbReference>
<keyword evidence="8" id="KW-1185">Reference proteome</keyword>
<dbReference type="GO" id="GO:0016604">
    <property type="term" value="C:nuclear body"/>
    <property type="evidence" value="ECO:0007669"/>
    <property type="project" value="TreeGrafter"/>
</dbReference>
<evidence type="ECO:0000256" key="3">
    <source>
        <dbReference type="ARBA" id="ARBA00022806"/>
    </source>
</evidence>
<feature type="compositionally biased region" description="Polar residues" evidence="5">
    <location>
        <begin position="1266"/>
        <end position="1285"/>
    </location>
</feature>
<dbReference type="OrthoDB" id="2285229at2759"/>
<dbReference type="PANTHER" id="PTHR10887">
    <property type="entry name" value="DNA2/NAM7 HELICASE FAMILY"/>
    <property type="match status" value="1"/>
</dbReference>
<feature type="compositionally biased region" description="Basic and acidic residues" evidence="5">
    <location>
        <begin position="1181"/>
        <end position="1209"/>
    </location>
</feature>
<organism evidence="7 8">
    <name type="scientific">Nezara viridula</name>
    <name type="common">Southern green stink bug</name>
    <name type="synonym">Cimex viridulus</name>
    <dbReference type="NCBI Taxonomy" id="85310"/>
    <lineage>
        <taxon>Eukaryota</taxon>
        <taxon>Metazoa</taxon>
        <taxon>Ecdysozoa</taxon>
        <taxon>Arthropoda</taxon>
        <taxon>Hexapoda</taxon>
        <taxon>Insecta</taxon>
        <taxon>Pterygota</taxon>
        <taxon>Neoptera</taxon>
        <taxon>Paraneoptera</taxon>
        <taxon>Hemiptera</taxon>
        <taxon>Heteroptera</taxon>
        <taxon>Panheteroptera</taxon>
        <taxon>Pentatomomorpha</taxon>
        <taxon>Pentatomoidea</taxon>
        <taxon>Pentatomidae</taxon>
        <taxon>Pentatominae</taxon>
        <taxon>Nezara</taxon>
    </lineage>
</organism>
<feature type="compositionally biased region" description="Basic and acidic residues" evidence="5">
    <location>
        <begin position="672"/>
        <end position="682"/>
    </location>
</feature>
<dbReference type="Proteomes" id="UP001152798">
    <property type="component" value="Chromosome 4"/>
</dbReference>
<dbReference type="CDD" id="cd18808">
    <property type="entry name" value="SF1_C_Upf1"/>
    <property type="match status" value="1"/>
</dbReference>
<evidence type="ECO:0000256" key="2">
    <source>
        <dbReference type="ARBA" id="ARBA00022801"/>
    </source>
</evidence>
<dbReference type="Pfam" id="PF13086">
    <property type="entry name" value="AAA_11"/>
    <property type="match status" value="1"/>
</dbReference>
<feature type="region of interest" description="Disordered" evidence="5">
    <location>
        <begin position="1121"/>
        <end position="1161"/>
    </location>
</feature>
<feature type="compositionally biased region" description="Basic and acidic residues" evidence="5">
    <location>
        <begin position="1011"/>
        <end position="1034"/>
    </location>
</feature>
<dbReference type="InterPro" id="IPR000253">
    <property type="entry name" value="FHA_dom"/>
</dbReference>
<feature type="region of interest" description="Disordered" evidence="5">
    <location>
        <begin position="572"/>
        <end position="760"/>
    </location>
</feature>
<feature type="region of interest" description="Disordered" evidence="5">
    <location>
        <begin position="869"/>
        <end position="907"/>
    </location>
</feature>
<dbReference type="GO" id="GO:0001147">
    <property type="term" value="F:transcription termination site sequence-specific DNA binding"/>
    <property type="evidence" value="ECO:0007669"/>
    <property type="project" value="TreeGrafter"/>
</dbReference>
<evidence type="ECO:0000256" key="5">
    <source>
        <dbReference type="SAM" id="MobiDB-lite"/>
    </source>
</evidence>
<dbReference type="Gene3D" id="2.60.200.20">
    <property type="match status" value="1"/>
</dbReference>
<dbReference type="SUPFAM" id="SSF49879">
    <property type="entry name" value="SMAD/FHA domain"/>
    <property type="match status" value="1"/>
</dbReference>
<feature type="compositionally biased region" description="Polar residues" evidence="5">
    <location>
        <begin position="635"/>
        <end position="653"/>
    </location>
</feature>
<dbReference type="GO" id="GO:0005694">
    <property type="term" value="C:chromosome"/>
    <property type="evidence" value="ECO:0007669"/>
    <property type="project" value="UniProtKB-ARBA"/>
</dbReference>
<feature type="compositionally biased region" description="Basic and acidic residues" evidence="5">
    <location>
        <begin position="882"/>
        <end position="896"/>
    </location>
</feature>
<dbReference type="InterPro" id="IPR041679">
    <property type="entry name" value="DNA2/NAM7-like_C"/>
</dbReference>
<name>A0A9P0HA46_NEZVI</name>
<feature type="compositionally biased region" description="Basic and acidic residues" evidence="5">
    <location>
        <begin position="655"/>
        <end position="665"/>
    </location>
</feature>
<reference evidence="7" key="1">
    <citation type="submission" date="2022-01" db="EMBL/GenBank/DDBJ databases">
        <authorList>
            <person name="King R."/>
        </authorList>
    </citation>
    <scope>NUCLEOTIDE SEQUENCE</scope>
</reference>
<feature type="region of interest" description="Disordered" evidence="5">
    <location>
        <begin position="215"/>
        <end position="240"/>
    </location>
</feature>
<feature type="region of interest" description="Disordered" evidence="5">
    <location>
        <begin position="1174"/>
        <end position="1231"/>
    </location>
</feature>
<protein>
    <recommendedName>
        <fullName evidence="6">FHA domain-containing protein</fullName>
    </recommendedName>
</protein>
<evidence type="ECO:0000313" key="8">
    <source>
        <dbReference type="Proteomes" id="UP001152798"/>
    </source>
</evidence>
<feature type="compositionally biased region" description="Polar residues" evidence="5">
    <location>
        <begin position="935"/>
        <end position="957"/>
    </location>
</feature>
<keyword evidence="3" id="KW-0347">Helicase</keyword>
<dbReference type="GO" id="GO:0016787">
    <property type="term" value="F:hydrolase activity"/>
    <property type="evidence" value="ECO:0007669"/>
    <property type="project" value="UniProtKB-KW"/>
</dbReference>
<dbReference type="InterPro" id="IPR045055">
    <property type="entry name" value="DNA2/NAM7-like"/>
</dbReference>
<evidence type="ECO:0000259" key="6">
    <source>
        <dbReference type="PROSITE" id="PS50006"/>
    </source>
</evidence>
<dbReference type="InterPro" id="IPR008984">
    <property type="entry name" value="SMAD_FHA_dom_sf"/>
</dbReference>
<dbReference type="SMART" id="SM00240">
    <property type="entry name" value="FHA"/>
    <property type="match status" value="1"/>
</dbReference>
<gene>
    <name evidence="7" type="ORF">NEZAVI_LOCUS7797</name>
</gene>
<feature type="domain" description="FHA" evidence="6">
    <location>
        <begin position="27"/>
        <end position="76"/>
    </location>
</feature>
<dbReference type="PROSITE" id="PS50006">
    <property type="entry name" value="FHA_DOMAIN"/>
    <property type="match status" value="1"/>
</dbReference>
<dbReference type="GO" id="GO:0004386">
    <property type="term" value="F:helicase activity"/>
    <property type="evidence" value="ECO:0007669"/>
    <property type="project" value="UniProtKB-KW"/>
</dbReference>
<keyword evidence="2" id="KW-0378">Hydrolase</keyword>
<dbReference type="InterPro" id="IPR041677">
    <property type="entry name" value="DNA2/NAM7_AAA_11"/>
</dbReference>
<evidence type="ECO:0000256" key="4">
    <source>
        <dbReference type="ARBA" id="ARBA00022840"/>
    </source>
</evidence>
<dbReference type="InterPro" id="IPR027417">
    <property type="entry name" value="P-loop_NTPase"/>
</dbReference>
<feature type="region of interest" description="Disordered" evidence="5">
    <location>
        <begin position="1254"/>
        <end position="1302"/>
    </location>
</feature>
<feature type="region of interest" description="Disordered" evidence="5">
    <location>
        <begin position="925"/>
        <end position="957"/>
    </location>
</feature>
<dbReference type="PANTHER" id="PTHR10887:SF495">
    <property type="entry name" value="HELICASE SENATAXIN ISOFORM X1-RELATED"/>
    <property type="match status" value="1"/>
</dbReference>
<dbReference type="SUPFAM" id="SSF52540">
    <property type="entry name" value="P-loop containing nucleoside triphosphate hydrolases"/>
    <property type="match status" value="1"/>
</dbReference>
<feature type="compositionally biased region" description="Low complexity" evidence="5">
    <location>
        <begin position="1068"/>
        <end position="1078"/>
    </location>
</feature>
<keyword evidence="4" id="KW-0067">ATP-binding</keyword>
<evidence type="ECO:0000256" key="1">
    <source>
        <dbReference type="ARBA" id="ARBA00022741"/>
    </source>
</evidence>
<feature type="compositionally biased region" description="Basic and acidic residues" evidence="5">
    <location>
        <begin position="740"/>
        <end position="752"/>
    </location>
</feature>
<keyword evidence="1" id="KW-0547">Nucleotide-binding</keyword>
<feature type="compositionally biased region" description="Basic and acidic residues" evidence="5">
    <location>
        <begin position="603"/>
        <end position="613"/>
    </location>
</feature>
<feature type="compositionally biased region" description="Basic and acidic residues" evidence="5">
    <location>
        <begin position="689"/>
        <end position="699"/>
    </location>
</feature>
<dbReference type="EMBL" id="OV725080">
    <property type="protein sequence ID" value="CAH1398076.1"/>
    <property type="molecule type" value="Genomic_DNA"/>
</dbReference>
<dbReference type="InterPro" id="IPR047187">
    <property type="entry name" value="SF1_C_Upf1"/>
</dbReference>
<feature type="compositionally biased region" description="Basic and acidic residues" evidence="5">
    <location>
        <begin position="572"/>
        <end position="595"/>
    </location>
</feature>
<feature type="region of interest" description="Disordered" evidence="5">
    <location>
        <begin position="1011"/>
        <end position="1041"/>
    </location>
</feature>
<dbReference type="CDD" id="cd18042">
    <property type="entry name" value="DEXXQc_SETX"/>
    <property type="match status" value="1"/>
</dbReference>
<feature type="region of interest" description="Disordered" evidence="5">
    <location>
        <begin position="1068"/>
        <end position="1090"/>
    </location>
</feature>
<dbReference type="GO" id="GO:0005524">
    <property type="term" value="F:ATP binding"/>
    <property type="evidence" value="ECO:0007669"/>
    <property type="project" value="UniProtKB-KW"/>
</dbReference>
<feature type="region of interest" description="Disordered" evidence="5">
    <location>
        <begin position="117"/>
        <end position="144"/>
    </location>
</feature>
<proteinExistence type="predicted"/>
<sequence>MEQQRVWLLQRIFNVDTNPIVIKEGLYKIGRSPESNIFCRSEWVSRCHCDVTVKGGNVYIRDLGSLNGTYIEQTEILKERDLQLKDGDIISLGKPFLGDIAETNHYVYRLVECNGPQGPKKRKRNSLSPQNEEISKGNCSPKRIRESIEKQKKDSLTIQQDLPPNQEVLLEEAITCNQKRKVLPLHTAAIGFNQVSSSDKGMECIDLTDDGSQNMFPDKSSSCGPLADKESTSPDSSECKNPILPGSNACSLNKNAKIIQAVMKLLENNDSDKVLKNIEILSGGIEKPEENVSHNINLDNKSITANISSNLNNEQIISSNVGSIEILTSNESSSCHSQEFTNYCLKQNKVKIEADAEVSLVQPIHENRENVSYLENKEIFHDNRYKTEYEEESCFYEPDLAQLPSNLNYCSDIISSNVGSSHKSVLSNAKNATEKIQDENEELNYKPQIKKTRSDSFASEMEKLDSLLKGLNENKEINVLSYHNEKRLVDPISIESDMKHFVVQNEICKNISVSNKDNIPKADNIKVFHKSIDTTCRGTELPSRKNSLDMSLLQNKSNALINMKQLTCPEQNKTEVKMDSLSRTKSGKDQLENIKMDSPLSSKLEKDKSDVKVDSISSSKPEKDKSDVQMDALSKINTEKNQLQNIKMDSPLSSKLEKDKSEIKMDSLSSSKPEKDESDIKMDSLSSNKPEKEKTDVKMDSLSSNKPENDKSGVKMDSLSSNKPEKDKSDVKMNSLSSNKPEKDKTDVKMDSPSRNNHFESLPFVTENDIHINIKQELSFEQNDVDEQMVFSQDVDGVVVIDESEDELEYSQLFMELDEVTKEVSNEKTNICKEEEFMYEMNDDNEEIDLFQSHFSQCSQEQELIKTETPIKKINKSQSHSSNDDVSSKDQADVKKSPRSKGKDKRIRDVSVKLKRLDLELLTKTKEISEEEVSESNLKTIKSDYPDQTSAADGLKNNNKIINSDTLEKVKCNEKNNTNFDSFDLPNKCKSNEMIKSDKNITCSVQLEKVEPSTEHLPNKTEQFSKKSEADSKSKGKKIGLKKSSIEKDIVNASYSKKLDLEKSVNTISNITTETNENCPPSNLIKKDSNKSEINKQLQLDKSVDGLVSLPPADSISGARLVKSTLLSKPPTARKKPGRPKKAEPSVTKESLNKKKQKQIIEDRKAKLKSLALGANSKMVENGEKGSAHTEVTLRPEQDLKSTEDKLLDNKSVTRSGSPDKKDGNLTKPLGVAKITERNRGSILLEGLMEDPCRKSSRTKKKIEKANSTLSSTESVSKRSASTSYDKLKEPASSKAGPVAPLPNVTSGGLKSCLKLLGQPRTSIKKVQFNLKMDIKLFECEGSMKSVNAMGLKDKAPSTPIPKPVVTSPMPAITTLEETYFDIVHWNASWINEIKVIAGEPPVHTEKYNAKDAYVSYKDYKRWLYPLMMYELWANMCKTMDDEDANKTGRAFDGIVLESQQYGIHSVNGKNLLLLKCFFPLYGKQHNMVEAMDILLIKALSACEGKRIFFVMFGLVYSAVKFNSYRDTSDPVARHYLTTLNRKPDVCAYFDIIIYKSQKKQLTTGFQLRIRPTYNMITELREFESLIKLASSPLSHIIIDPVTHNSTYLQKEMDNKVVTEYPLNDEQRKAVLCTTQSVFANKPNISLIHGPPGTGKTQVIVSIVQQLLYRFKLKNNYKRKKILICSHSNTAIDEICLRLLDIRQQLPREKRFKLTRFGRKEKMHPRVSEIQTGTLARKEVEKRNLNEEFTLELSLQKATERMVANALENPESPKVESYKRKYEQVQKRIACLEAVVNNKDSSSDTRQKEIERMVFDEEMKVIYHSDIIATTLGSCTQRRITKAFSEMSRAGDEKREVGVCIIDEATQATEADSLLPLVYDVKNFILVGDPQQLPPFVASQTAKKFGLCQSLFARLYKVWTGVPSSPVYMLTAQHRMHPEIAKFPSKAFYNGQLTTPSFLAIKRPFKPYAIVTHTLVQDSNETNLSEARLIVEMAGKLLSEPGMKGLSIGLIVPYQKQRSVIQDLFEDKKVLRQLSVNTIDSYQGQERDVILLSIVRTSGIGFLNDHQRLNVALTRARKALYIVGNFTSLQTTDIWKDLLTDAKERNLQFDAGRAEKIDDIFGFLFERNNKKSRTSNS</sequence>
<dbReference type="Gene3D" id="3.40.50.300">
    <property type="entry name" value="P-loop containing nucleotide triphosphate hydrolases"/>
    <property type="match status" value="2"/>
</dbReference>
<evidence type="ECO:0000313" key="7">
    <source>
        <dbReference type="EMBL" id="CAH1398076.1"/>
    </source>
</evidence>
<accession>A0A9P0HA46</accession>
<dbReference type="Pfam" id="PF13087">
    <property type="entry name" value="AAA_12"/>
    <property type="match status" value="1"/>
</dbReference>
<dbReference type="Pfam" id="PF00498">
    <property type="entry name" value="FHA"/>
    <property type="match status" value="1"/>
</dbReference>